<accession>A0ABZ2PNT4</accession>
<dbReference type="Proteomes" id="UP001432000">
    <property type="component" value="Chromosome"/>
</dbReference>
<keyword evidence="3" id="KW-1185">Reference proteome</keyword>
<gene>
    <name evidence="2" type="ORF">WDS16_23055</name>
</gene>
<reference evidence="2 3" key="1">
    <citation type="submission" date="2024-03" db="EMBL/GenBank/DDBJ databases">
        <title>Natural products discovery in diverse microorganisms through a two-stage MS feature dereplication strategy.</title>
        <authorList>
            <person name="Zhang R."/>
        </authorList>
    </citation>
    <scope>NUCLEOTIDE SEQUENCE [LARGE SCALE GENOMIC DNA]</scope>
    <source>
        <strain evidence="2 3">18930</strain>
    </source>
</reference>
<protein>
    <recommendedName>
        <fullName evidence="4">DUF2550 domain-containing protein</fullName>
    </recommendedName>
</protein>
<dbReference type="RefSeq" id="WP_338888025.1">
    <property type="nucleotide sequence ID" value="NZ_CP147846.1"/>
</dbReference>
<keyword evidence="1" id="KW-1133">Transmembrane helix</keyword>
<name>A0ABZ2PNT4_9NOCA</name>
<proteinExistence type="predicted"/>
<evidence type="ECO:0000313" key="2">
    <source>
        <dbReference type="EMBL" id="WXG68061.1"/>
    </source>
</evidence>
<feature type="transmembrane region" description="Helical" evidence="1">
    <location>
        <begin position="6"/>
        <end position="29"/>
    </location>
</feature>
<dbReference type="EMBL" id="CP147846">
    <property type="protein sequence ID" value="WXG68061.1"/>
    <property type="molecule type" value="Genomic_DNA"/>
</dbReference>
<evidence type="ECO:0008006" key="4">
    <source>
        <dbReference type="Google" id="ProtNLM"/>
    </source>
</evidence>
<evidence type="ECO:0000256" key="1">
    <source>
        <dbReference type="SAM" id="Phobius"/>
    </source>
</evidence>
<keyword evidence="1" id="KW-0812">Transmembrane</keyword>
<keyword evidence="1" id="KW-0472">Membrane</keyword>
<organism evidence="2 3">
    <name type="scientific">Rhodococcus sovatensis</name>
    <dbReference type="NCBI Taxonomy" id="1805840"/>
    <lineage>
        <taxon>Bacteria</taxon>
        <taxon>Bacillati</taxon>
        <taxon>Actinomycetota</taxon>
        <taxon>Actinomycetes</taxon>
        <taxon>Mycobacteriales</taxon>
        <taxon>Nocardiaceae</taxon>
        <taxon>Rhodococcus</taxon>
    </lineage>
</organism>
<sequence>MNVAIVILIVVVGVVALVAAILFVTRTVLRRVTLSSGRMIAENFADKDIVRSDPAANFFGLASKGGRQVRGNGALVLTEHVLWFRRIGSTRPLEIPLASIELVDIVRSHAGKSVGQDLLRVGFGGDSAAWYVNDPRSWIDGIKHQ</sequence>
<evidence type="ECO:0000313" key="3">
    <source>
        <dbReference type="Proteomes" id="UP001432000"/>
    </source>
</evidence>